<feature type="repeat" description="PPR" evidence="2">
    <location>
        <begin position="466"/>
        <end position="500"/>
    </location>
</feature>
<dbReference type="Pfam" id="PF01535">
    <property type="entry name" value="PPR"/>
    <property type="match status" value="5"/>
</dbReference>
<dbReference type="InterPro" id="IPR046960">
    <property type="entry name" value="PPR_At4g14850-like_plant"/>
</dbReference>
<feature type="repeat" description="PPR" evidence="2">
    <location>
        <begin position="765"/>
        <end position="799"/>
    </location>
</feature>
<evidence type="ECO:0008006" key="5">
    <source>
        <dbReference type="Google" id="ProtNLM"/>
    </source>
</evidence>
<sequence length="1044" mass="116635">MLSSSISRCLCIKSLYKIHALLIVNGISKYESIVREAVDKYLFFGYPHSAVSFYLSVKNPTLLLQNLVLRILSNHGYYTQLLSLFAESQNSSYRRSDNYTFPIVIKACAADTACRAGKQVHCAALRSGYGGNLLVGTALVDFYFKIGLLEYARKVFDGVTEPDLVSWNALIFGYCLNGFNQDAFKSLREMLLTDLKPNGSIFASVIPLCVRLRAPGLGGSLHVFALKCGVLDDEALVPTLISMYSSFGYLSAARMLFEMQKVKDLVSWNSMISAYSQNGKPGKALEVFQLMNFEGERPDFVTMLSVLSSSCDLSDISYGESIHAIVIKDGLASQITVVASLVSMYAKSDELQDAENLFQTAPEKSLLLYNSIISGYLLNGLPGLALPTFCDMIIQSVNPDSISLISAISACAMSIYLLLGKSLHAYSIRNGFYSNINVLNALLAFYSDCNQFQYTLKLFNIMQARNLVSWNTLICGWTDIGDTQSAVAFFRQIGREDLKFDLITMISILPSIHKSENIALGKSFHALAIKNGFDSDTTLANALISMYANCGSVDDSHVLFQSMAFRSTVSWNALLTGYRKLKSSKEVMKLFNQMKEVGQKLNSVTLLNILSCCEAQIQGKSIHAFALRNFHNLETALHTSSLCMYARFQNFEYCCRLFGMMDRNNVVYWNSMMSIYSHRKHTEVLNFFKEMLDNQVGPDAVTMLTLVSACSQLGSLDLAQCIHGFIIRSGFERSTSLINSFIDMYARTGSISTAKRLLDELQEKDLISWSTMINGYGMHGDGEAAMELFLKMQESGACPDDITFLSILSACSHAGLVEEGRIFFKLMVEKHHITPRMEHYACLIDLFSRSGHLIEAFDIVRKLPFKPSIELLESLLGACNCHGDAEVGEAVGKLLIELHPTTSSYVMLSNIYSAAERWEDSGRLRIYRATCFGEEFHLSNDQLYMRRHFLNPERLEQWKTEGIGPLDSWNLKFNVKGLQTPQISGTPEERSAGTVENPSLDCRMNWRKCEKTAEPSKALVYNGCCKNQTFYKDSSVRPLSNMID</sequence>
<evidence type="ECO:0000256" key="2">
    <source>
        <dbReference type="PROSITE-ProRule" id="PRU00708"/>
    </source>
</evidence>
<dbReference type="NCBIfam" id="TIGR00756">
    <property type="entry name" value="PPR"/>
    <property type="match status" value="3"/>
</dbReference>
<dbReference type="Proteomes" id="UP000775213">
    <property type="component" value="Unassembled WGS sequence"/>
</dbReference>
<evidence type="ECO:0000256" key="1">
    <source>
        <dbReference type="ARBA" id="ARBA00022737"/>
    </source>
</evidence>
<dbReference type="GO" id="GO:0003723">
    <property type="term" value="F:RNA binding"/>
    <property type="evidence" value="ECO:0007669"/>
    <property type="project" value="InterPro"/>
</dbReference>
<name>A0AAV7GJU3_DENCH</name>
<dbReference type="Pfam" id="PF12854">
    <property type="entry name" value="PPR_1"/>
    <property type="match status" value="1"/>
</dbReference>
<dbReference type="PANTHER" id="PTHR47926:SF544">
    <property type="entry name" value="PENTACOTRIPEPTIDE-REPEAT REGION OF PRORP DOMAIN-CONTAINING PROTEIN"/>
    <property type="match status" value="1"/>
</dbReference>
<dbReference type="Pfam" id="PF20431">
    <property type="entry name" value="E_motif"/>
    <property type="match status" value="1"/>
</dbReference>
<gene>
    <name evidence="3" type="ORF">IEQ34_015765</name>
</gene>
<dbReference type="GO" id="GO:0009451">
    <property type="term" value="P:RNA modification"/>
    <property type="evidence" value="ECO:0007669"/>
    <property type="project" value="InterPro"/>
</dbReference>
<dbReference type="Pfam" id="PF13041">
    <property type="entry name" value="PPR_2"/>
    <property type="match status" value="3"/>
</dbReference>
<feature type="repeat" description="PPR" evidence="2">
    <location>
        <begin position="264"/>
        <end position="298"/>
    </location>
</feature>
<comment type="caution">
    <text evidence="3">The sequence shown here is derived from an EMBL/GenBank/DDBJ whole genome shotgun (WGS) entry which is preliminary data.</text>
</comment>
<dbReference type="InterPro" id="IPR002885">
    <property type="entry name" value="PPR_rpt"/>
</dbReference>
<dbReference type="FunFam" id="1.25.40.10:FF:001093">
    <property type="entry name" value="Pentatricopeptide repeat-containing protein At2g34400"/>
    <property type="match status" value="1"/>
</dbReference>
<evidence type="ECO:0000313" key="4">
    <source>
        <dbReference type="Proteomes" id="UP000775213"/>
    </source>
</evidence>
<feature type="repeat" description="PPR" evidence="2">
    <location>
        <begin position="163"/>
        <end position="197"/>
    </location>
</feature>
<keyword evidence="1" id="KW-0677">Repeat</keyword>
<dbReference type="InterPro" id="IPR046848">
    <property type="entry name" value="E_motif"/>
</dbReference>
<protein>
    <recommendedName>
        <fullName evidence="5">Pentatricopeptide repeat-containing protein</fullName>
    </recommendedName>
</protein>
<feature type="repeat" description="PPR" evidence="2">
    <location>
        <begin position="567"/>
        <end position="601"/>
    </location>
</feature>
<dbReference type="EMBL" id="JAGFBR010000014">
    <property type="protein sequence ID" value="KAH0455733.1"/>
    <property type="molecule type" value="Genomic_DNA"/>
</dbReference>
<reference evidence="3 4" key="1">
    <citation type="journal article" date="2021" name="Hortic Res">
        <title>Chromosome-scale assembly of the Dendrobium chrysotoxum genome enhances the understanding of orchid evolution.</title>
        <authorList>
            <person name="Zhang Y."/>
            <person name="Zhang G.Q."/>
            <person name="Zhang D."/>
            <person name="Liu X.D."/>
            <person name="Xu X.Y."/>
            <person name="Sun W.H."/>
            <person name="Yu X."/>
            <person name="Zhu X."/>
            <person name="Wang Z.W."/>
            <person name="Zhao X."/>
            <person name="Zhong W.Y."/>
            <person name="Chen H."/>
            <person name="Yin W.L."/>
            <person name="Huang T."/>
            <person name="Niu S.C."/>
            <person name="Liu Z.J."/>
        </authorList>
    </citation>
    <scope>NUCLEOTIDE SEQUENCE [LARGE SCALE GENOMIC DNA]</scope>
    <source>
        <strain evidence="3">Lindl</strain>
    </source>
</reference>
<organism evidence="3 4">
    <name type="scientific">Dendrobium chrysotoxum</name>
    <name type="common">Orchid</name>
    <dbReference type="NCBI Taxonomy" id="161865"/>
    <lineage>
        <taxon>Eukaryota</taxon>
        <taxon>Viridiplantae</taxon>
        <taxon>Streptophyta</taxon>
        <taxon>Embryophyta</taxon>
        <taxon>Tracheophyta</taxon>
        <taxon>Spermatophyta</taxon>
        <taxon>Magnoliopsida</taxon>
        <taxon>Liliopsida</taxon>
        <taxon>Asparagales</taxon>
        <taxon>Orchidaceae</taxon>
        <taxon>Epidendroideae</taxon>
        <taxon>Malaxideae</taxon>
        <taxon>Dendrobiinae</taxon>
        <taxon>Dendrobium</taxon>
    </lineage>
</organism>
<dbReference type="Gene3D" id="1.25.40.10">
    <property type="entry name" value="Tetratricopeptide repeat domain"/>
    <property type="match status" value="7"/>
</dbReference>
<evidence type="ECO:0000313" key="3">
    <source>
        <dbReference type="EMBL" id="KAH0455733.1"/>
    </source>
</evidence>
<keyword evidence="4" id="KW-1185">Reference proteome</keyword>
<dbReference type="InterPro" id="IPR011990">
    <property type="entry name" value="TPR-like_helical_dom_sf"/>
</dbReference>
<dbReference type="PANTHER" id="PTHR47926">
    <property type="entry name" value="PENTATRICOPEPTIDE REPEAT-CONTAINING PROTEIN"/>
    <property type="match status" value="1"/>
</dbReference>
<accession>A0AAV7GJU3</accession>
<dbReference type="FunFam" id="1.25.40.10:FF:000073">
    <property type="entry name" value="Pentatricopeptide repeat-containing protein chloroplastic"/>
    <property type="match status" value="1"/>
</dbReference>
<dbReference type="PROSITE" id="PS51375">
    <property type="entry name" value="PPR"/>
    <property type="match status" value="5"/>
</dbReference>
<proteinExistence type="predicted"/>
<dbReference type="AlphaFoldDB" id="A0AAV7GJU3"/>